<dbReference type="Proteomes" id="UP001432322">
    <property type="component" value="Unassembled WGS sequence"/>
</dbReference>
<sequence>GRAFFWCEVEPDGFVDSTESLYVGELIGDEFYWHIENTSGEEPTYEEYVIDFVDSRGDIPILNYIAYDETKIYRFQLNPK</sequence>
<dbReference type="AlphaFoldDB" id="A0AAV5V0J8"/>
<dbReference type="EMBL" id="BTSY01000001">
    <property type="protein sequence ID" value="GMT11499.1"/>
    <property type="molecule type" value="Genomic_DNA"/>
</dbReference>
<feature type="non-terminal residue" evidence="1">
    <location>
        <position position="1"/>
    </location>
</feature>
<evidence type="ECO:0000313" key="1">
    <source>
        <dbReference type="EMBL" id="GMT11499.1"/>
    </source>
</evidence>
<name>A0AAV5V0J8_9BILA</name>
<keyword evidence="2" id="KW-1185">Reference proteome</keyword>
<reference evidence="1" key="1">
    <citation type="submission" date="2023-10" db="EMBL/GenBank/DDBJ databases">
        <title>Genome assembly of Pristionchus species.</title>
        <authorList>
            <person name="Yoshida K."/>
            <person name="Sommer R.J."/>
        </authorList>
    </citation>
    <scope>NUCLEOTIDE SEQUENCE</scope>
    <source>
        <strain evidence="1">RS5133</strain>
    </source>
</reference>
<protein>
    <submittedName>
        <fullName evidence="1">Uncharacterized protein</fullName>
    </submittedName>
</protein>
<feature type="non-terminal residue" evidence="1">
    <location>
        <position position="80"/>
    </location>
</feature>
<comment type="caution">
    <text evidence="1">The sequence shown here is derived from an EMBL/GenBank/DDBJ whole genome shotgun (WGS) entry which is preliminary data.</text>
</comment>
<gene>
    <name evidence="1" type="ORF">PFISCL1PPCAC_2796</name>
</gene>
<proteinExistence type="predicted"/>
<organism evidence="1 2">
    <name type="scientific">Pristionchus fissidentatus</name>
    <dbReference type="NCBI Taxonomy" id="1538716"/>
    <lineage>
        <taxon>Eukaryota</taxon>
        <taxon>Metazoa</taxon>
        <taxon>Ecdysozoa</taxon>
        <taxon>Nematoda</taxon>
        <taxon>Chromadorea</taxon>
        <taxon>Rhabditida</taxon>
        <taxon>Rhabditina</taxon>
        <taxon>Diplogasteromorpha</taxon>
        <taxon>Diplogasteroidea</taxon>
        <taxon>Neodiplogasteridae</taxon>
        <taxon>Pristionchus</taxon>
    </lineage>
</organism>
<evidence type="ECO:0000313" key="2">
    <source>
        <dbReference type="Proteomes" id="UP001432322"/>
    </source>
</evidence>
<accession>A0AAV5V0J8</accession>